<feature type="compositionally biased region" description="Basic residues" evidence="4">
    <location>
        <begin position="958"/>
        <end position="971"/>
    </location>
</feature>
<evidence type="ECO:0000256" key="3">
    <source>
        <dbReference type="RuleBase" id="RU363129"/>
    </source>
</evidence>
<dbReference type="PANTHER" id="PTHR11927">
    <property type="entry name" value="GALACTOSIDE 2-L-FUCOSYLTRANSFERASE"/>
    <property type="match status" value="1"/>
</dbReference>
<keyword evidence="3" id="KW-0735">Signal-anchor</keyword>
<feature type="domain" description="Edg1 TPR repeats region" evidence="5">
    <location>
        <begin position="310"/>
        <end position="630"/>
    </location>
</feature>
<feature type="compositionally biased region" description="Basic and acidic residues" evidence="4">
    <location>
        <begin position="24"/>
        <end position="62"/>
    </location>
</feature>
<dbReference type="InterPro" id="IPR002516">
    <property type="entry name" value="Glyco_trans_11"/>
</dbReference>
<evidence type="ECO:0000259" key="5">
    <source>
        <dbReference type="Pfam" id="PF24293"/>
    </source>
</evidence>
<evidence type="ECO:0000313" key="6">
    <source>
        <dbReference type="Proteomes" id="UP000887574"/>
    </source>
</evidence>
<keyword evidence="3" id="KW-0333">Golgi apparatus</keyword>
<evidence type="ECO:0000256" key="4">
    <source>
        <dbReference type="SAM" id="MobiDB-lite"/>
    </source>
</evidence>
<keyword evidence="2 3" id="KW-0808">Transferase</keyword>
<keyword evidence="1 3" id="KW-0328">Glycosyltransferase</keyword>
<feature type="region of interest" description="Disordered" evidence="4">
    <location>
        <begin position="1"/>
        <end position="78"/>
    </location>
</feature>
<feature type="region of interest" description="Disordered" evidence="4">
    <location>
        <begin position="901"/>
        <end position="982"/>
    </location>
</feature>
<evidence type="ECO:0000256" key="2">
    <source>
        <dbReference type="ARBA" id="ARBA00022679"/>
    </source>
</evidence>
<evidence type="ECO:0000256" key="1">
    <source>
        <dbReference type="ARBA" id="ARBA00022676"/>
    </source>
</evidence>
<dbReference type="PANTHER" id="PTHR11927:SF9">
    <property type="entry name" value="L-FUCOSYLTRANSFERASE"/>
    <property type="match status" value="1"/>
</dbReference>
<protein>
    <recommendedName>
        <fullName evidence="3">L-Fucosyltransferase</fullName>
        <ecNumber evidence="3">2.4.1.-</ecNumber>
    </recommendedName>
</protein>
<keyword evidence="6" id="KW-1185">Reference proteome</keyword>
<keyword evidence="3" id="KW-0812">Transmembrane</keyword>
<organism evidence="6 7">
    <name type="scientific">Ditylenchus dipsaci</name>
    <dbReference type="NCBI Taxonomy" id="166011"/>
    <lineage>
        <taxon>Eukaryota</taxon>
        <taxon>Metazoa</taxon>
        <taxon>Ecdysozoa</taxon>
        <taxon>Nematoda</taxon>
        <taxon>Chromadorea</taxon>
        <taxon>Rhabditida</taxon>
        <taxon>Tylenchina</taxon>
        <taxon>Tylenchomorpha</taxon>
        <taxon>Sphaerularioidea</taxon>
        <taxon>Anguinidae</taxon>
        <taxon>Anguininae</taxon>
        <taxon>Ditylenchus</taxon>
    </lineage>
</organism>
<reference evidence="7" key="1">
    <citation type="submission" date="2022-11" db="UniProtKB">
        <authorList>
            <consortium name="WormBaseParasite"/>
        </authorList>
    </citation>
    <scope>IDENTIFICATION</scope>
</reference>
<feature type="compositionally biased region" description="Basic and acidic residues" evidence="4">
    <location>
        <begin position="930"/>
        <end position="957"/>
    </location>
</feature>
<dbReference type="GO" id="GO:0005975">
    <property type="term" value="P:carbohydrate metabolic process"/>
    <property type="evidence" value="ECO:0007669"/>
    <property type="project" value="InterPro"/>
</dbReference>
<comment type="subcellular location">
    <subcellularLocation>
        <location evidence="3">Golgi apparatus</location>
        <location evidence="3">Golgi stack membrane</location>
        <topology evidence="3">Single-pass type II membrane protein</topology>
    </subcellularLocation>
</comment>
<evidence type="ECO:0000313" key="7">
    <source>
        <dbReference type="WBParaSite" id="jg11236.2"/>
    </source>
</evidence>
<keyword evidence="3" id="KW-0325">Glycoprotein</keyword>
<comment type="similarity">
    <text evidence="3">Belongs to the glycosyltransferase 11 family.</text>
</comment>
<feature type="compositionally biased region" description="Polar residues" evidence="4">
    <location>
        <begin position="901"/>
        <end position="929"/>
    </location>
</feature>
<dbReference type="Proteomes" id="UP000887574">
    <property type="component" value="Unplaced"/>
</dbReference>
<feature type="compositionally biased region" description="Low complexity" evidence="4">
    <location>
        <begin position="9"/>
        <end position="18"/>
    </location>
</feature>
<dbReference type="EC" id="2.4.1.-" evidence="3"/>
<dbReference type="GO" id="GO:0008107">
    <property type="term" value="F:galactoside 2-alpha-L-fucosyltransferase activity"/>
    <property type="evidence" value="ECO:0007669"/>
    <property type="project" value="InterPro"/>
</dbReference>
<proteinExistence type="inferred from homology"/>
<name>A0A915CQV4_9BILA</name>
<dbReference type="CDD" id="cd11301">
    <property type="entry name" value="Fut1_Fut2_like"/>
    <property type="match status" value="1"/>
</dbReference>
<sequence length="1319" mass="150321">MSAMEEDLTTPTTSTTNTSEEDMEAKQVQETSKKVITDENLKVEQTTDKAEDISEQDLKSTEEGMETTEEGERKVTELEQTPEKIWKPLSLLMKSTTELKENSEEDLKTEEVDQETAYSPVFVSAKLQKIHEFTYLLTQQEGWSAGELYSFYFPKTSIAEAVHSEYVKCEEDKQACKTMLDKLHTYVAVKLDAVLEDFSAIRDNSTDADHIIGHVKMAVDVHKAVSLEELAIDASAMATCIDKFQQLVGQLSHSSALNKSQFNRSWSYYEFCEHGDSTGIRGLQPNIPESSGWAGVSHSTSGHAHQRTCAFVVRLAFTHVKDHQAAMTNFYEREALKNQDENAPNFRKYYKHFDTEMTQILNGITDYDSFCLASSLEKNNRAVRKLGFLLMIAPQPAIRQVLLICVKSKPLVSSVLWLLGRLQPVFQLRVMPTQFQSKEMELFVITQFRRFLGGEESIDMVNEQDRSNIEYLLLLLTKTQFKEKEALAERIISQHPYFEATELLKDFIADNLTRSFHVDFTLTVLYKMLQSYGGKEWIIQWAKYDFCNESFEGVDPTILISLLVDVYKIENGNSKIQKAIVSIFRSLGSKLKADQVQIQHCAFVLHKLNIFDWCQKYFICHSMCDVLVNYKPEIPSVLYNALSDAAKQNFQTILRPVECSEVEDFTKSIFELAMVSADCALELIKCGFEHPPANIDRVVLADALLCSVRTDTSTKSVQKLMPVVGGLLDLLAGPATQFSTLGGVQQAGAKQLRIIEIFFKAVKLYIINNLEGDDKLSENRFGEEASVILQSFCENTLHWLSNDLALLKDRKLVIQVLSDLQKLIFNINFLDRRLCSLPICVKNVRKEILAFFSHLYKEFFGSSFDAVQENSSGLENQPPASTNGTNARQIFSNVNNLVVGTNPQRSFQNNRRQGNQRKPVSAPTNSDWRQTPEVKRGDGQTQHDADKVDQNNGDARKPSKYNKNKNKKRYSNKPEGDESLQFDQPWRISPAKIYSNLQELEPSQLYIFGNFSYSPGLGNLMFQYAALRVLAYKYNALVVLPSNCLLRKAFGGLDRTLFMAPSSLHKTLYLHRGRLKEIRQCCEHVNLTLFEDPQQNLEFISGYFQSYHYFHSQNQQLINDQFTLLPALVEAAQQNLEEARLERIQIDVESKPHQTKENGVLVEEENDVAINLPGDFSDTYTFIGIHARHGVDITLNSRNLRHGHTTAPIDYYTKAMNYYKTLFPDQKLIFVVSSDDINWARRNIVSKTKGEVFYLRSKHREIDLATLVQCNHTIISTGTFSWWTAYLNAGKTVRYAGWPRPTLSWLKWSKSSNISCQNG</sequence>
<dbReference type="WBParaSite" id="jg11236.2">
    <property type="protein sequence ID" value="jg11236.2"/>
    <property type="gene ID" value="jg11236"/>
</dbReference>
<dbReference type="Pfam" id="PF24293">
    <property type="entry name" value="TPR_Edg1"/>
    <property type="match status" value="1"/>
</dbReference>
<dbReference type="Pfam" id="PF01531">
    <property type="entry name" value="Glyco_transf_11"/>
    <property type="match status" value="1"/>
</dbReference>
<comment type="pathway">
    <text evidence="3">Protein modification; protein glycosylation.</text>
</comment>
<dbReference type="GO" id="GO:0032580">
    <property type="term" value="C:Golgi cisterna membrane"/>
    <property type="evidence" value="ECO:0007669"/>
    <property type="project" value="UniProtKB-SubCell"/>
</dbReference>
<accession>A0A915CQV4</accession>
<dbReference type="InterPro" id="IPR056581">
    <property type="entry name" value="TPR_Edg1"/>
</dbReference>